<evidence type="ECO:0000256" key="4">
    <source>
        <dbReference type="ARBA" id="ARBA00022825"/>
    </source>
</evidence>
<dbReference type="PANTHER" id="PTHR43806">
    <property type="entry name" value="PEPTIDASE S8"/>
    <property type="match status" value="1"/>
</dbReference>
<keyword evidence="3" id="KW-0378">Hydrolase</keyword>
<comment type="similarity">
    <text evidence="1">Belongs to the peptidase S8 family.</text>
</comment>
<feature type="domain" description="Peptidase S8/S53" evidence="5">
    <location>
        <begin position="2"/>
        <end position="196"/>
    </location>
</feature>
<keyword evidence="4" id="KW-0720">Serine protease</keyword>
<comment type="caution">
    <text evidence="6">The sequence shown here is derived from an EMBL/GenBank/DDBJ whole genome shotgun (WGS) entry which is preliminary data.</text>
</comment>
<dbReference type="InterPro" id="IPR000209">
    <property type="entry name" value="Peptidase_S8/S53_dom"/>
</dbReference>
<dbReference type="InterPro" id="IPR036852">
    <property type="entry name" value="Peptidase_S8/S53_dom_sf"/>
</dbReference>
<dbReference type="GO" id="GO:0006508">
    <property type="term" value="P:proteolysis"/>
    <property type="evidence" value="ECO:0007669"/>
    <property type="project" value="UniProtKB-KW"/>
</dbReference>
<dbReference type="AlphaFoldDB" id="X1Q6S7"/>
<dbReference type="PROSITE" id="PS00138">
    <property type="entry name" value="SUBTILASE_SER"/>
    <property type="match status" value="1"/>
</dbReference>
<proteinExistence type="inferred from homology"/>
<sequence length="208" mass="21075">DNGEGVVGVAPEASLYALKVLGSDGSGSYSDVIAAIEWCVDNGIQITNNSYGISADPGTTVRNAFYNAYNKGIFHVAAAGNSGNPPGTGDNVGYPAAYESVIAVAATDQNNERAQSSSTGPDLELSAPGVAIKSTLLGGGYGEKSGTSMASPHVAGTAALAWAVDPTYSNSAVRIQLQNTADDLGATMRDSEYGYGLVNAAKAVGCIW</sequence>
<evidence type="ECO:0000256" key="3">
    <source>
        <dbReference type="ARBA" id="ARBA00022801"/>
    </source>
</evidence>
<evidence type="ECO:0000259" key="5">
    <source>
        <dbReference type="Pfam" id="PF00082"/>
    </source>
</evidence>
<dbReference type="InterPro" id="IPR050131">
    <property type="entry name" value="Peptidase_S8_subtilisin-like"/>
</dbReference>
<name>X1Q6S7_9ZZZZ</name>
<evidence type="ECO:0000256" key="1">
    <source>
        <dbReference type="ARBA" id="ARBA00011073"/>
    </source>
</evidence>
<dbReference type="SUPFAM" id="SSF52743">
    <property type="entry name" value="Subtilisin-like"/>
    <property type="match status" value="1"/>
</dbReference>
<dbReference type="InterPro" id="IPR023828">
    <property type="entry name" value="Peptidase_S8_Ser-AS"/>
</dbReference>
<dbReference type="EMBL" id="BARW01004543">
    <property type="protein sequence ID" value="GAI64217.1"/>
    <property type="molecule type" value="Genomic_DNA"/>
</dbReference>
<dbReference type="GO" id="GO:0005615">
    <property type="term" value="C:extracellular space"/>
    <property type="evidence" value="ECO:0007669"/>
    <property type="project" value="TreeGrafter"/>
</dbReference>
<organism evidence="6">
    <name type="scientific">marine sediment metagenome</name>
    <dbReference type="NCBI Taxonomy" id="412755"/>
    <lineage>
        <taxon>unclassified sequences</taxon>
        <taxon>metagenomes</taxon>
        <taxon>ecological metagenomes</taxon>
    </lineage>
</organism>
<reference evidence="6" key="1">
    <citation type="journal article" date="2014" name="Front. Microbiol.">
        <title>High frequency of phylogenetically diverse reductive dehalogenase-homologous genes in deep subseafloor sedimentary metagenomes.</title>
        <authorList>
            <person name="Kawai M."/>
            <person name="Futagami T."/>
            <person name="Toyoda A."/>
            <person name="Takaki Y."/>
            <person name="Nishi S."/>
            <person name="Hori S."/>
            <person name="Arai W."/>
            <person name="Tsubouchi T."/>
            <person name="Morono Y."/>
            <person name="Uchiyama I."/>
            <person name="Ito T."/>
            <person name="Fujiyama A."/>
            <person name="Inagaki F."/>
            <person name="Takami H."/>
        </authorList>
    </citation>
    <scope>NUCLEOTIDE SEQUENCE</scope>
    <source>
        <strain evidence="6">Expedition CK06-06</strain>
    </source>
</reference>
<evidence type="ECO:0000313" key="6">
    <source>
        <dbReference type="EMBL" id="GAI64217.1"/>
    </source>
</evidence>
<feature type="non-terminal residue" evidence="6">
    <location>
        <position position="1"/>
    </location>
</feature>
<dbReference type="Gene3D" id="3.40.50.200">
    <property type="entry name" value="Peptidase S8/S53 domain"/>
    <property type="match status" value="1"/>
</dbReference>
<evidence type="ECO:0000256" key="2">
    <source>
        <dbReference type="ARBA" id="ARBA00022670"/>
    </source>
</evidence>
<dbReference type="GO" id="GO:0004252">
    <property type="term" value="F:serine-type endopeptidase activity"/>
    <property type="evidence" value="ECO:0007669"/>
    <property type="project" value="InterPro"/>
</dbReference>
<keyword evidence="2" id="KW-0645">Protease</keyword>
<dbReference type="Pfam" id="PF00082">
    <property type="entry name" value="Peptidase_S8"/>
    <property type="match status" value="1"/>
</dbReference>
<accession>X1Q6S7</accession>
<protein>
    <recommendedName>
        <fullName evidence="5">Peptidase S8/S53 domain-containing protein</fullName>
    </recommendedName>
</protein>
<gene>
    <name evidence="6" type="ORF">S12H4_10565</name>
</gene>
<dbReference type="PROSITE" id="PS51892">
    <property type="entry name" value="SUBTILASE"/>
    <property type="match status" value="1"/>
</dbReference>
<dbReference type="PANTHER" id="PTHR43806:SF11">
    <property type="entry name" value="CEREVISIN-RELATED"/>
    <property type="match status" value="1"/>
</dbReference>